<keyword evidence="4" id="KW-0418">Kinase</keyword>
<dbReference type="CDD" id="cd24085">
    <property type="entry name" value="ASKHA_NBD_PanK-II_bac"/>
    <property type="match status" value="1"/>
</dbReference>
<keyword evidence="5" id="KW-0067">ATP-binding</keyword>
<dbReference type="InterPro" id="IPR043129">
    <property type="entry name" value="ATPase_NBD"/>
</dbReference>
<dbReference type="GO" id="GO:0005524">
    <property type="term" value="F:ATP binding"/>
    <property type="evidence" value="ECO:0007669"/>
    <property type="project" value="UniProtKB-KW"/>
</dbReference>
<evidence type="ECO:0000256" key="1">
    <source>
        <dbReference type="ARBA" id="ARBA00022490"/>
    </source>
</evidence>
<evidence type="ECO:0000256" key="2">
    <source>
        <dbReference type="ARBA" id="ARBA00022679"/>
    </source>
</evidence>
<dbReference type="SUPFAM" id="SSF53067">
    <property type="entry name" value="Actin-like ATPase domain"/>
    <property type="match status" value="2"/>
</dbReference>
<dbReference type="PANTHER" id="PTHR12280:SF20">
    <property type="entry name" value="4'-PHOSPHOPANTETHEINE PHOSPHATASE"/>
    <property type="match status" value="1"/>
</dbReference>
<dbReference type="GO" id="GO:0004594">
    <property type="term" value="F:pantothenate kinase activity"/>
    <property type="evidence" value="ECO:0007669"/>
    <property type="project" value="InterPro"/>
</dbReference>
<dbReference type="InterPro" id="IPR011602">
    <property type="entry name" value="Type_II_PanK_bac"/>
</dbReference>
<sequence length="289" mass="32370">MLKINLSIKNSNIPSNTIGIDMGQSLTKIAYLDENNLNLLSLSTQKGIPEIKKFIESKKTSDSNFNFTGGRCFKLFKEYSNEIQVNIFNEFEAIIKGIEYLYLLEKNKKLLSSLVVTMGTGTSIVLQREIFKHLGGSSMGGGFFMGIIKLFFDLNNFSEAVSLAKKGNRYNVDLKVSDIYDSEDIRVDNLFREFTAASLGKIEYNFDKNTINTEDFLNSLICAIGENIGTIATLMAETHNVIKIVFSGGFLRDNRPLKRILSLLCNVKRKKAIFLKNSEFSAAIGAMLL</sequence>
<evidence type="ECO:0000256" key="5">
    <source>
        <dbReference type="ARBA" id="ARBA00022840"/>
    </source>
</evidence>
<evidence type="ECO:0000313" key="7">
    <source>
        <dbReference type="EMBL" id="KKN58959.1"/>
    </source>
</evidence>
<dbReference type="AlphaFoldDB" id="A0A0F9RVX1"/>
<accession>A0A0F9RVX1</accession>
<evidence type="ECO:0000256" key="4">
    <source>
        <dbReference type="ARBA" id="ARBA00022777"/>
    </source>
</evidence>
<dbReference type="PANTHER" id="PTHR12280">
    <property type="entry name" value="PANTOTHENATE KINASE"/>
    <property type="match status" value="1"/>
</dbReference>
<dbReference type="Gene3D" id="3.30.420.40">
    <property type="match status" value="1"/>
</dbReference>
<gene>
    <name evidence="7" type="ORF">LCGC14_0546900</name>
</gene>
<organism evidence="7">
    <name type="scientific">marine sediment metagenome</name>
    <dbReference type="NCBI Taxonomy" id="412755"/>
    <lineage>
        <taxon>unclassified sequences</taxon>
        <taxon>metagenomes</taxon>
        <taxon>ecological metagenomes</taxon>
    </lineage>
</organism>
<reference evidence="7" key="1">
    <citation type="journal article" date="2015" name="Nature">
        <title>Complex archaea that bridge the gap between prokaryotes and eukaryotes.</title>
        <authorList>
            <person name="Spang A."/>
            <person name="Saw J.H."/>
            <person name="Jorgensen S.L."/>
            <person name="Zaremba-Niedzwiedzka K."/>
            <person name="Martijn J."/>
            <person name="Lind A.E."/>
            <person name="van Eijk R."/>
            <person name="Schleper C."/>
            <person name="Guy L."/>
            <person name="Ettema T.J."/>
        </authorList>
    </citation>
    <scope>NUCLEOTIDE SEQUENCE</scope>
</reference>
<dbReference type="Pfam" id="PF03630">
    <property type="entry name" value="Fumble"/>
    <property type="match status" value="1"/>
</dbReference>
<evidence type="ECO:0000256" key="3">
    <source>
        <dbReference type="ARBA" id="ARBA00022741"/>
    </source>
</evidence>
<dbReference type="PIRSF" id="PIRSF036940">
    <property type="entry name" value="PanK_bac_aCoA"/>
    <property type="match status" value="1"/>
</dbReference>
<dbReference type="EMBL" id="LAZR01000744">
    <property type="protein sequence ID" value="KKN58959.1"/>
    <property type="molecule type" value="Genomic_DNA"/>
</dbReference>
<protein>
    <recommendedName>
        <fullName evidence="8">Pantothenate kinase</fullName>
    </recommendedName>
</protein>
<dbReference type="InterPro" id="IPR004567">
    <property type="entry name" value="Type_II_PanK"/>
</dbReference>
<dbReference type="GO" id="GO:0015937">
    <property type="term" value="P:coenzyme A biosynthetic process"/>
    <property type="evidence" value="ECO:0007669"/>
    <property type="project" value="UniProtKB-KW"/>
</dbReference>
<keyword evidence="3" id="KW-0547">Nucleotide-binding</keyword>
<dbReference type="GO" id="GO:0005829">
    <property type="term" value="C:cytosol"/>
    <property type="evidence" value="ECO:0007669"/>
    <property type="project" value="TreeGrafter"/>
</dbReference>
<proteinExistence type="predicted"/>
<evidence type="ECO:0008006" key="8">
    <source>
        <dbReference type="Google" id="ProtNLM"/>
    </source>
</evidence>
<keyword evidence="2" id="KW-0808">Transferase</keyword>
<evidence type="ECO:0000256" key="6">
    <source>
        <dbReference type="ARBA" id="ARBA00022993"/>
    </source>
</evidence>
<keyword evidence="1" id="KW-0963">Cytoplasm</keyword>
<comment type="caution">
    <text evidence="7">The sequence shown here is derived from an EMBL/GenBank/DDBJ whole genome shotgun (WGS) entry which is preliminary data.</text>
</comment>
<name>A0A0F9RVX1_9ZZZZ</name>
<keyword evidence="6" id="KW-0173">Coenzyme A biosynthesis</keyword>